<keyword evidence="4" id="KW-1185">Reference proteome</keyword>
<evidence type="ECO:0000256" key="1">
    <source>
        <dbReference type="PROSITE-ProRule" id="PRU00475"/>
    </source>
</evidence>
<dbReference type="PANTHER" id="PTHR32075:SF6">
    <property type="entry name" value="ISWI CHROMATIN-REMODELING COMPLEX SUBUNIT YPL216W-RELATED"/>
    <property type="match status" value="1"/>
</dbReference>
<dbReference type="GO" id="GO:0031509">
    <property type="term" value="P:subtelomeric heterochromatin formation"/>
    <property type="evidence" value="ECO:0007669"/>
    <property type="project" value="TreeGrafter"/>
</dbReference>
<comment type="caution">
    <text evidence="3">The sequence shown here is derived from an EMBL/GenBank/DDBJ whole genome shotgun (WGS) entry which is preliminary data.</text>
</comment>
<sequence>MCRVPVKPLILRYYEDQLALYSQSIWLCQCSGKSGLTHQEAWTSEADVRILLASSFPEVLLAPILDSIHLSTMPLDHLLETALNLCHTRFHPGEELTMLGLHQRQVRVIKSRKILV</sequence>
<dbReference type="Proteomes" id="UP001286313">
    <property type="component" value="Unassembled WGS sequence"/>
</dbReference>
<dbReference type="PROSITE" id="PS51136">
    <property type="entry name" value="WAC"/>
    <property type="match status" value="1"/>
</dbReference>
<dbReference type="PANTHER" id="PTHR32075">
    <property type="entry name" value="ISWI CHROMATIN-REMODELING COMPLEX SUBUNIT YPL216W-RELATED"/>
    <property type="match status" value="1"/>
</dbReference>
<proteinExistence type="predicted"/>
<dbReference type="EMBL" id="JAWQEG010001375">
    <property type="protein sequence ID" value="KAK3879937.1"/>
    <property type="molecule type" value="Genomic_DNA"/>
</dbReference>
<protein>
    <recommendedName>
        <fullName evidence="2">WAC domain-containing protein</fullName>
    </recommendedName>
</protein>
<comment type="subcellular location">
    <subcellularLocation>
        <location evidence="1">Nucleus</location>
    </subcellularLocation>
</comment>
<accession>A0AAE1KQM1</accession>
<organism evidence="3 4">
    <name type="scientific">Petrolisthes cinctipes</name>
    <name type="common">Flat porcelain crab</name>
    <dbReference type="NCBI Taxonomy" id="88211"/>
    <lineage>
        <taxon>Eukaryota</taxon>
        <taxon>Metazoa</taxon>
        <taxon>Ecdysozoa</taxon>
        <taxon>Arthropoda</taxon>
        <taxon>Crustacea</taxon>
        <taxon>Multicrustacea</taxon>
        <taxon>Malacostraca</taxon>
        <taxon>Eumalacostraca</taxon>
        <taxon>Eucarida</taxon>
        <taxon>Decapoda</taxon>
        <taxon>Pleocyemata</taxon>
        <taxon>Anomura</taxon>
        <taxon>Galatheoidea</taxon>
        <taxon>Porcellanidae</taxon>
        <taxon>Petrolisthes</taxon>
    </lineage>
</organism>
<feature type="domain" description="WAC" evidence="2">
    <location>
        <begin position="1"/>
        <end position="104"/>
    </location>
</feature>
<dbReference type="Pfam" id="PF10537">
    <property type="entry name" value="WAC_Acf1_DNA_bd"/>
    <property type="match status" value="1"/>
</dbReference>
<keyword evidence="1" id="KW-0539">Nucleus</keyword>
<dbReference type="InterPro" id="IPR013136">
    <property type="entry name" value="WSTF_Acf1_Cbp146"/>
</dbReference>
<dbReference type="GO" id="GO:0000781">
    <property type="term" value="C:chromosome, telomeric region"/>
    <property type="evidence" value="ECO:0007669"/>
    <property type="project" value="GOC"/>
</dbReference>
<evidence type="ECO:0000259" key="2">
    <source>
        <dbReference type="PROSITE" id="PS51136"/>
    </source>
</evidence>
<reference evidence="3" key="1">
    <citation type="submission" date="2023-10" db="EMBL/GenBank/DDBJ databases">
        <title>Genome assemblies of two species of porcelain crab, Petrolisthes cinctipes and Petrolisthes manimaculis (Anomura: Porcellanidae).</title>
        <authorList>
            <person name="Angst P."/>
        </authorList>
    </citation>
    <scope>NUCLEOTIDE SEQUENCE</scope>
    <source>
        <strain evidence="3">PB745_01</strain>
        <tissue evidence="3">Gill</tissue>
    </source>
</reference>
<name>A0AAE1KQM1_PETCI</name>
<evidence type="ECO:0000313" key="3">
    <source>
        <dbReference type="EMBL" id="KAK3879937.1"/>
    </source>
</evidence>
<gene>
    <name evidence="3" type="ORF">Pcinc_015531</name>
</gene>
<dbReference type="AlphaFoldDB" id="A0AAE1KQM1"/>
<dbReference type="GO" id="GO:0005634">
    <property type="term" value="C:nucleus"/>
    <property type="evidence" value="ECO:0007669"/>
    <property type="project" value="UniProtKB-SubCell"/>
</dbReference>
<evidence type="ECO:0000313" key="4">
    <source>
        <dbReference type="Proteomes" id="UP001286313"/>
    </source>
</evidence>